<dbReference type="EMBL" id="JBHTJG010000017">
    <property type="protein sequence ID" value="MFD0948708.1"/>
    <property type="molecule type" value="Genomic_DNA"/>
</dbReference>
<keyword evidence="2" id="KW-1185">Reference proteome</keyword>
<protein>
    <submittedName>
        <fullName evidence="1">Type II toxin-antitoxin system VapB family antitoxin</fullName>
    </submittedName>
</protein>
<evidence type="ECO:0000313" key="1">
    <source>
        <dbReference type="EMBL" id="MFD0948708.1"/>
    </source>
</evidence>
<dbReference type="Pfam" id="PF07704">
    <property type="entry name" value="PSK_trans_fac"/>
    <property type="match status" value="1"/>
</dbReference>
<evidence type="ECO:0000313" key="2">
    <source>
        <dbReference type="Proteomes" id="UP001596977"/>
    </source>
</evidence>
<sequence>MASLYIKDRETAALAAELAAELGTTKTEAVRDALRRRIAEIAAPKSGSGQGLLERLDEWRKANPLPPPTGLKADKAFFDDLWGEI</sequence>
<proteinExistence type="predicted"/>
<dbReference type="InterPro" id="IPR011660">
    <property type="entry name" value="VapB-like"/>
</dbReference>
<organism evidence="1 2">
    <name type="scientific">Sphingomonas canadensis</name>
    <dbReference type="NCBI Taxonomy" id="1219257"/>
    <lineage>
        <taxon>Bacteria</taxon>
        <taxon>Pseudomonadati</taxon>
        <taxon>Pseudomonadota</taxon>
        <taxon>Alphaproteobacteria</taxon>
        <taxon>Sphingomonadales</taxon>
        <taxon>Sphingomonadaceae</taxon>
        <taxon>Sphingomonas</taxon>
    </lineage>
</organism>
<dbReference type="RefSeq" id="WP_264946593.1">
    <property type="nucleotide sequence ID" value="NZ_JAPDRA010000016.1"/>
</dbReference>
<name>A0ABW3HEP0_9SPHN</name>
<accession>A0ABW3HEP0</accession>
<reference evidence="2" key="1">
    <citation type="journal article" date="2019" name="Int. J. Syst. Evol. Microbiol.">
        <title>The Global Catalogue of Microorganisms (GCM) 10K type strain sequencing project: providing services to taxonomists for standard genome sequencing and annotation.</title>
        <authorList>
            <consortium name="The Broad Institute Genomics Platform"/>
            <consortium name="The Broad Institute Genome Sequencing Center for Infectious Disease"/>
            <person name="Wu L."/>
            <person name="Ma J."/>
        </authorList>
    </citation>
    <scope>NUCLEOTIDE SEQUENCE [LARGE SCALE GENOMIC DNA]</scope>
    <source>
        <strain evidence="2">CCUG 62982</strain>
    </source>
</reference>
<dbReference type="Proteomes" id="UP001596977">
    <property type="component" value="Unassembled WGS sequence"/>
</dbReference>
<comment type="caution">
    <text evidence="1">The sequence shown here is derived from an EMBL/GenBank/DDBJ whole genome shotgun (WGS) entry which is preliminary data.</text>
</comment>
<gene>
    <name evidence="1" type="ORF">ACFQ1E_20390</name>
</gene>